<dbReference type="Pfam" id="PF12080">
    <property type="entry name" value="GldM_4th"/>
    <property type="match status" value="1"/>
</dbReference>
<evidence type="ECO:0000259" key="3">
    <source>
        <dbReference type="Pfam" id="PF21601"/>
    </source>
</evidence>
<evidence type="ECO:0000259" key="1">
    <source>
        <dbReference type="Pfam" id="PF12080"/>
    </source>
</evidence>
<comment type="caution">
    <text evidence="5">The sequence shown here is derived from an EMBL/GenBank/DDBJ whole genome shotgun (WGS) entry which is preliminary data.</text>
</comment>
<feature type="domain" description="Gliding motility-associated protein GldM N-terminal" evidence="2">
    <location>
        <begin position="30"/>
        <end position="235"/>
    </location>
</feature>
<evidence type="ECO:0000313" key="5">
    <source>
        <dbReference type="EMBL" id="RZS72332.1"/>
    </source>
</evidence>
<gene>
    <name evidence="5" type="ORF">EV199_4251</name>
</gene>
<reference evidence="5 6" key="1">
    <citation type="submission" date="2019-02" db="EMBL/GenBank/DDBJ databases">
        <title>Genomic Encyclopedia of Type Strains, Phase IV (KMG-IV): sequencing the most valuable type-strain genomes for metagenomic binning, comparative biology and taxonomic classification.</title>
        <authorList>
            <person name="Goeker M."/>
        </authorList>
    </citation>
    <scope>NUCLEOTIDE SEQUENCE [LARGE SCALE GENOMIC DNA]</scope>
    <source>
        <strain evidence="5 6">DSM 18116</strain>
    </source>
</reference>
<dbReference type="AlphaFoldDB" id="A0A4Q7MTY2"/>
<protein>
    <submittedName>
        <fullName evidence="5">Gliding motility-associated protein GldM</fullName>
    </submittedName>
</protein>
<dbReference type="InterPro" id="IPR048406">
    <property type="entry name" value="GldM_Ig-like-2"/>
</dbReference>
<organism evidence="5 6">
    <name type="scientific">Pseudobacter ginsenosidimutans</name>
    <dbReference type="NCBI Taxonomy" id="661488"/>
    <lineage>
        <taxon>Bacteria</taxon>
        <taxon>Pseudomonadati</taxon>
        <taxon>Bacteroidota</taxon>
        <taxon>Chitinophagia</taxon>
        <taxon>Chitinophagales</taxon>
        <taxon>Chitinophagaceae</taxon>
        <taxon>Pseudobacter</taxon>
    </lineage>
</organism>
<dbReference type="Proteomes" id="UP000293874">
    <property type="component" value="Unassembled WGS sequence"/>
</dbReference>
<feature type="domain" description="Gliding motility-associated protein GldM second immunoglobulin-like" evidence="4">
    <location>
        <begin position="347"/>
        <end position="411"/>
    </location>
</feature>
<feature type="domain" description="Gliding motility-associated protein GldM first immunoglobulin-like" evidence="3">
    <location>
        <begin position="245"/>
        <end position="337"/>
    </location>
</feature>
<dbReference type="InterPro" id="IPR022720">
    <property type="entry name" value="Motility-assoc_prot_GldM_N"/>
</dbReference>
<sequence>MALPKEPRQKMINMMYLVLTALLALNVSSEIINAFETVNNSITTSNQIISDKNALTYQSLEEKKKDGQTAAKAAIWAPKAEAAKALAASMYTEIQNLKNQLAEYAGSHEENGEQKMNADKLDASTRLLEKEGKGEELYKKIDDFKKKLIGVLDPNDPAFAENPATKAAVTKAVADFQKSLPIDLTVPKSTSGNKYENNANGWTMSNFHMTPAIAAMTILNKLQNDVRNSEAQVIDFCHQQIGAVKLVYDQFEAIAQANRTYAMPGDPIEITAGIGAFSEAAKPEIFIGGKPMQLERGKAIYKTTASGAGTQKINVKIRYTTPDGEVKEKNEIVEYTIGTPSGASVFLQKMNVLYIGVDNPMTISGGSVGAEKVRVSFSNGEINKSGGDNYVARPRTPGMADIVVNADGKSYKFPMRVKYLPNPAAFLGTKKSGNIGAAEFKAIGGIIAKLEDSDFEAPYKVVSYRFGAQGGPIQVYAEATNNGNRWSGQAAQLVSRTGPGSVVFFDNITVIGPDGKQRDIGSMTFKLK</sequence>
<dbReference type="Pfam" id="PF21602">
    <property type="entry name" value="GldM_3rd"/>
    <property type="match status" value="1"/>
</dbReference>
<dbReference type="RefSeq" id="WP_130542760.1">
    <property type="nucleotide sequence ID" value="NZ_CP042431.1"/>
</dbReference>
<proteinExistence type="predicted"/>
<evidence type="ECO:0000259" key="4">
    <source>
        <dbReference type="Pfam" id="PF21602"/>
    </source>
</evidence>
<dbReference type="EMBL" id="SGXA01000002">
    <property type="protein sequence ID" value="RZS72332.1"/>
    <property type="molecule type" value="Genomic_DNA"/>
</dbReference>
<feature type="domain" description="Gliding motility-associated protein GldM C-terminal" evidence="1">
    <location>
        <begin position="423"/>
        <end position="527"/>
    </location>
</feature>
<dbReference type="Pfam" id="PF21601">
    <property type="entry name" value="GldM_2nd"/>
    <property type="match status" value="1"/>
</dbReference>
<name>A0A4Q7MTY2_9BACT</name>
<accession>A0A4Q7MTY2</accession>
<keyword evidence="6" id="KW-1185">Reference proteome</keyword>
<dbReference type="InterPro" id="IPR022719">
    <property type="entry name" value="Motility-assoc_prot_GldM_C"/>
</dbReference>
<evidence type="ECO:0000259" key="2">
    <source>
        <dbReference type="Pfam" id="PF12081"/>
    </source>
</evidence>
<dbReference type="OrthoDB" id="1490890at2"/>
<dbReference type="InterPro" id="IPR048405">
    <property type="entry name" value="GldM_Ig-like-1"/>
</dbReference>
<dbReference type="InterPro" id="IPR019859">
    <property type="entry name" value="Motility-assoc_prot_GldM"/>
</dbReference>
<dbReference type="NCBIfam" id="TIGR03517">
    <property type="entry name" value="GldM_gliding"/>
    <property type="match status" value="1"/>
</dbReference>
<evidence type="ECO:0000313" key="6">
    <source>
        <dbReference type="Proteomes" id="UP000293874"/>
    </source>
</evidence>
<dbReference type="Pfam" id="PF12081">
    <property type="entry name" value="GldM_1st"/>
    <property type="match status" value="1"/>
</dbReference>